<organism evidence="2">
    <name type="scientific">uncultured Rubrobacteraceae bacterium</name>
    <dbReference type="NCBI Taxonomy" id="349277"/>
    <lineage>
        <taxon>Bacteria</taxon>
        <taxon>Bacillati</taxon>
        <taxon>Actinomycetota</taxon>
        <taxon>Rubrobacteria</taxon>
        <taxon>Rubrobacterales</taxon>
        <taxon>Rubrobacteraceae</taxon>
        <taxon>environmental samples</taxon>
    </lineage>
</organism>
<dbReference type="EMBL" id="CADCVA010000122">
    <property type="protein sequence ID" value="CAA9413216.1"/>
    <property type="molecule type" value="Genomic_DNA"/>
</dbReference>
<gene>
    <name evidence="2" type="ORF">AVDCRST_MAG82-926</name>
</gene>
<sequence length="74" mass="8440">MQALNRLPDRGAGRWPTSPDLRGLPTGEMPTEVAVHLARTYRDGIAELYERFGGYASFWLYCVERLIEALRRAT</sequence>
<feature type="region of interest" description="Disordered" evidence="1">
    <location>
        <begin position="1"/>
        <end position="27"/>
    </location>
</feature>
<accession>A0A6J4PGW9</accession>
<name>A0A6J4PGW9_9ACTN</name>
<protein>
    <submittedName>
        <fullName evidence="2">Uncharacterized protein</fullName>
    </submittedName>
</protein>
<proteinExistence type="predicted"/>
<reference evidence="2" key="1">
    <citation type="submission" date="2020-02" db="EMBL/GenBank/DDBJ databases">
        <authorList>
            <person name="Meier V. D."/>
        </authorList>
    </citation>
    <scope>NUCLEOTIDE SEQUENCE</scope>
    <source>
        <strain evidence="2">AVDCRST_MAG82</strain>
    </source>
</reference>
<evidence type="ECO:0000313" key="2">
    <source>
        <dbReference type="EMBL" id="CAA9413216.1"/>
    </source>
</evidence>
<dbReference type="AlphaFoldDB" id="A0A6J4PGW9"/>
<evidence type="ECO:0000256" key="1">
    <source>
        <dbReference type="SAM" id="MobiDB-lite"/>
    </source>
</evidence>